<dbReference type="PANTHER" id="PTHR43690:SF18">
    <property type="entry name" value="INSULIN-DEGRADING ENZYME-RELATED"/>
    <property type="match status" value="1"/>
</dbReference>
<dbReference type="Gene3D" id="3.30.830.10">
    <property type="entry name" value="Metalloenzyme, LuxS/M16 peptidase-like"/>
    <property type="match status" value="1"/>
</dbReference>
<dbReference type="AlphaFoldDB" id="A0A068VDX5"/>
<evidence type="ECO:0000313" key="4">
    <source>
        <dbReference type="Proteomes" id="UP000295252"/>
    </source>
</evidence>
<dbReference type="PhylomeDB" id="A0A068VDX5"/>
<dbReference type="SUPFAM" id="SSF63411">
    <property type="entry name" value="LuxS/MPP-like metallohydrolase"/>
    <property type="match status" value="1"/>
</dbReference>
<dbReference type="Proteomes" id="UP000295252">
    <property type="component" value="Unassembled WGS sequence"/>
</dbReference>
<accession>A0A068VDX5</accession>
<protein>
    <submittedName>
        <fullName evidence="3">DH200=94 genomic scaffold, scaffold_285</fullName>
    </submittedName>
</protein>
<sequence length="116" mass="13753">MSNYSFKMIFLALKFLKVQVHQDDFKLNVRLQLFCLIAKQLAFHQLRSVEQLGYITVLMQRVDFGVRGVQFIIQSTVKVFIDLSYFIQQFEAFLKIFESKLYEITPEEFKVSLTNL</sequence>
<dbReference type="Pfam" id="PF22456">
    <property type="entry name" value="PqqF-like_C_4"/>
    <property type="match status" value="1"/>
</dbReference>
<keyword evidence="1" id="KW-0479">Metal-binding</keyword>
<organism evidence="3 4">
    <name type="scientific">Coffea canephora</name>
    <name type="common">Robusta coffee</name>
    <dbReference type="NCBI Taxonomy" id="49390"/>
    <lineage>
        <taxon>Eukaryota</taxon>
        <taxon>Viridiplantae</taxon>
        <taxon>Streptophyta</taxon>
        <taxon>Embryophyta</taxon>
        <taxon>Tracheophyta</taxon>
        <taxon>Spermatophyta</taxon>
        <taxon>Magnoliopsida</taxon>
        <taxon>eudicotyledons</taxon>
        <taxon>Gunneridae</taxon>
        <taxon>Pentapetalae</taxon>
        <taxon>asterids</taxon>
        <taxon>lamiids</taxon>
        <taxon>Gentianales</taxon>
        <taxon>Rubiaceae</taxon>
        <taxon>Ixoroideae</taxon>
        <taxon>Gardenieae complex</taxon>
        <taxon>Bertiereae - Coffeeae clade</taxon>
        <taxon>Coffeeae</taxon>
        <taxon>Coffea</taxon>
    </lineage>
</organism>
<keyword evidence="4" id="KW-1185">Reference proteome</keyword>
<dbReference type="Gramene" id="CDP18772">
    <property type="protein sequence ID" value="CDP18772"/>
    <property type="gene ID" value="GSCOC_T00000129001"/>
</dbReference>
<dbReference type="GO" id="GO:0005829">
    <property type="term" value="C:cytosol"/>
    <property type="evidence" value="ECO:0007669"/>
    <property type="project" value="TreeGrafter"/>
</dbReference>
<dbReference type="InterPro" id="IPR011249">
    <property type="entry name" value="Metalloenz_LuxS/M16"/>
</dbReference>
<name>A0A068VDX5_COFCA</name>
<dbReference type="OrthoDB" id="952271at2759"/>
<dbReference type="InterPro" id="IPR054734">
    <property type="entry name" value="PqqF-like_C_4"/>
</dbReference>
<dbReference type="GO" id="GO:0046872">
    <property type="term" value="F:metal ion binding"/>
    <property type="evidence" value="ECO:0007669"/>
    <property type="project" value="UniProtKB-KW"/>
</dbReference>
<reference evidence="4" key="1">
    <citation type="journal article" date="2014" name="Science">
        <title>The coffee genome provides insight into the convergent evolution of caffeine biosynthesis.</title>
        <authorList>
            <person name="Denoeud F."/>
            <person name="Carretero-Paulet L."/>
            <person name="Dereeper A."/>
            <person name="Droc G."/>
            <person name="Guyot R."/>
            <person name="Pietrella M."/>
            <person name="Zheng C."/>
            <person name="Alberti A."/>
            <person name="Anthony F."/>
            <person name="Aprea G."/>
            <person name="Aury J.M."/>
            <person name="Bento P."/>
            <person name="Bernard M."/>
            <person name="Bocs S."/>
            <person name="Campa C."/>
            <person name="Cenci A."/>
            <person name="Combes M.C."/>
            <person name="Crouzillat D."/>
            <person name="Da Silva C."/>
            <person name="Daddiego L."/>
            <person name="De Bellis F."/>
            <person name="Dussert S."/>
            <person name="Garsmeur O."/>
            <person name="Gayraud T."/>
            <person name="Guignon V."/>
            <person name="Jahn K."/>
            <person name="Jamilloux V."/>
            <person name="Joet T."/>
            <person name="Labadie K."/>
            <person name="Lan T."/>
            <person name="Leclercq J."/>
            <person name="Lepelley M."/>
            <person name="Leroy T."/>
            <person name="Li L.T."/>
            <person name="Librado P."/>
            <person name="Lopez L."/>
            <person name="Munoz A."/>
            <person name="Noel B."/>
            <person name="Pallavicini A."/>
            <person name="Perrotta G."/>
            <person name="Poncet V."/>
            <person name="Pot D."/>
            <person name="Priyono X."/>
            <person name="Rigoreau M."/>
            <person name="Rouard M."/>
            <person name="Rozas J."/>
            <person name="Tranchant-Dubreuil C."/>
            <person name="VanBuren R."/>
            <person name="Zhang Q."/>
            <person name="Andrade A.C."/>
            <person name="Argout X."/>
            <person name="Bertrand B."/>
            <person name="de Kochko A."/>
            <person name="Graziosi G."/>
            <person name="Henry R.J."/>
            <person name="Jayarama X."/>
            <person name="Ming R."/>
            <person name="Nagai C."/>
            <person name="Rounsley S."/>
            <person name="Sankoff D."/>
            <person name="Giuliano G."/>
            <person name="Albert V.A."/>
            <person name="Wincker P."/>
            <person name="Lashermes P."/>
        </authorList>
    </citation>
    <scope>NUCLEOTIDE SEQUENCE [LARGE SCALE GENOMIC DNA]</scope>
    <source>
        <strain evidence="4">cv. DH200-94</strain>
    </source>
</reference>
<dbReference type="GO" id="GO:0005739">
    <property type="term" value="C:mitochondrion"/>
    <property type="evidence" value="ECO:0007669"/>
    <property type="project" value="TreeGrafter"/>
</dbReference>
<dbReference type="GO" id="GO:0004222">
    <property type="term" value="F:metalloendopeptidase activity"/>
    <property type="evidence" value="ECO:0007669"/>
    <property type="project" value="TreeGrafter"/>
</dbReference>
<evidence type="ECO:0000259" key="2">
    <source>
        <dbReference type="Pfam" id="PF22456"/>
    </source>
</evidence>
<evidence type="ECO:0000256" key="1">
    <source>
        <dbReference type="ARBA" id="ARBA00022723"/>
    </source>
</evidence>
<proteinExistence type="predicted"/>
<dbReference type="EMBL" id="HG739369">
    <property type="protein sequence ID" value="CDP18772.1"/>
    <property type="molecule type" value="Genomic_DNA"/>
</dbReference>
<feature type="domain" description="Coenzyme PQQ synthesis protein F-like C-terminal lobe" evidence="2">
    <location>
        <begin position="37"/>
        <end position="111"/>
    </location>
</feature>
<dbReference type="STRING" id="49390.A0A068VDX5"/>
<dbReference type="InterPro" id="IPR050626">
    <property type="entry name" value="Peptidase_M16"/>
</dbReference>
<dbReference type="OMA" id="KMIFLAL"/>
<evidence type="ECO:0000313" key="3">
    <source>
        <dbReference type="EMBL" id="CDP18772.1"/>
    </source>
</evidence>
<dbReference type="GO" id="GO:0043171">
    <property type="term" value="P:peptide catabolic process"/>
    <property type="evidence" value="ECO:0007669"/>
    <property type="project" value="TreeGrafter"/>
</dbReference>
<dbReference type="InParanoid" id="A0A068VDX5"/>
<gene>
    <name evidence="3" type="ORF">GSCOC_T00000129001</name>
</gene>
<dbReference type="PANTHER" id="PTHR43690">
    <property type="entry name" value="NARDILYSIN"/>
    <property type="match status" value="1"/>
</dbReference>
<dbReference type="GO" id="GO:0051603">
    <property type="term" value="P:proteolysis involved in protein catabolic process"/>
    <property type="evidence" value="ECO:0007669"/>
    <property type="project" value="TreeGrafter"/>
</dbReference>